<name>A0ACA9T6G9_BIOOC</name>
<dbReference type="Proteomes" id="UP000836387">
    <property type="component" value="Unassembled WGS sequence"/>
</dbReference>
<organism evidence="1 2">
    <name type="scientific">Clonostachys rosea f. rosea IK726</name>
    <dbReference type="NCBI Taxonomy" id="1349383"/>
    <lineage>
        <taxon>Eukaryota</taxon>
        <taxon>Fungi</taxon>
        <taxon>Dikarya</taxon>
        <taxon>Ascomycota</taxon>
        <taxon>Pezizomycotina</taxon>
        <taxon>Sordariomycetes</taxon>
        <taxon>Hypocreomycetidae</taxon>
        <taxon>Hypocreales</taxon>
        <taxon>Bionectriaceae</taxon>
        <taxon>Clonostachys</taxon>
    </lineage>
</organism>
<reference evidence="1" key="1">
    <citation type="submission" date="2020-04" db="EMBL/GenBank/DDBJ databases">
        <authorList>
            <person name="Broberg M."/>
        </authorList>
    </citation>
    <scope>NUCLEOTIDE SEQUENCE</scope>
</reference>
<proteinExistence type="predicted"/>
<sequence>MEVQASAPSLPKGHIINTWCGPPFAFWKCEEGNWSWSLGFPSFFLLFHLLSHWRNLILKWVIRSRTQQHEPADVATIIYPRGGFRAASLGFITSIRRLDSTRTGRYVRDTRWSRAASQVTMTSLTQDARENFAVCVTMIILCAITIILRLLLRMSLGQKLFQSDWLCIACYVVFVGYCALLINHIFRVSKLKAFGTMFLGSPEIPLEESLDFLKMAWIAEVLFTTSITLVKLSILAFYWTLFGVNDLQKKLIIGTTGLSVAWFIAFILLIVFQCKPIDALWTRPTEIELCISSPIVLLAVEITNLVIDVIILCIPAFVVGSLRLSKVKKWSVLGMFLLGAGVCVFSIVRLTVIWQPPDVLLNFNAAKTLLWSTIQLGTAIICACLPTLGPLFSGSANLSSGSRSWYGSMRNRNNASNGYKMSDHQSANQGRPWVDNTTEERYHSSAAGWATHENDTSGDSDHVPLDPLPAKQIRVQRDIHVR</sequence>
<comment type="caution">
    <text evidence="1">The sequence shown here is derived from an EMBL/GenBank/DDBJ whole genome shotgun (WGS) entry which is preliminary data.</text>
</comment>
<reference evidence="1" key="2">
    <citation type="submission" date="2021-10" db="EMBL/GenBank/DDBJ databases">
        <authorList>
            <person name="Piombo E."/>
        </authorList>
    </citation>
    <scope>NUCLEOTIDE SEQUENCE</scope>
</reference>
<keyword evidence="2" id="KW-1185">Reference proteome</keyword>
<evidence type="ECO:0000313" key="2">
    <source>
        <dbReference type="Proteomes" id="UP000836387"/>
    </source>
</evidence>
<protein>
    <submittedName>
        <fullName evidence="1">Uncharacterized protein</fullName>
    </submittedName>
</protein>
<accession>A0ACA9T6G9</accession>
<evidence type="ECO:0000313" key="1">
    <source>
        <dbReference type="EMBL" id="CAG9936505.1"/>
    </source>
</evidence>
<dbReference type="EMBL" id="CADEHS020000001">
    <property type="protein sequence ID" value="CAG9936505.1"/>
    <property type="molecule type" value="Genomic_DNA"/>
</dbReference>
<gene>
    <name evidence="1" type="ORF">CRV2_00003685</name>
</gene>